<evidence type="ECO:0000313" key="1">
    <source>
        <dbReference type="EMBL" id="QFU83219.1"/>
    </source>
</evidence>
<dbReference type="EMBL" id="CP045488">
    <property type="protein sequence ID" value="QFU83219.1"/>
    <property type="molecule type" value="Genomic_DNA"/>
</dbReference>
<reference evidence="1 2" key="1">
    <citation type="journal article" date="2007" name="Int. J. Syst. Evol. Microbiol.">
        <title>Natronorubrum sulfidifaciens sp. nov., an extremely haloalkaliphilic archaeon isolated from Aiding salt lake in Xin-Jiang, China.</title>
        <authorList>
            <person name="Cui H.L."/>
            <person name="Tohty D."/>
            <person name="Liu H.C."/>
            <person name="Liu S.J."/>
            <person name="Oren A."/>
            <person name="Zhou P.J."/>
        </authorList>
    </citation>
    <scope>NUCLEOTIDE SEQUENCE [LARGE SCALE GENOMIC DNA]</scope>
    <source>
        <strain evidence="1 2">7-3</strain>
    </source>
</reference>
<dbReference type="SUPFAM" id="SSF51604">
    <property type="entry name" value="Enolase C-terminal domain-like"/>
    <property type="match status" value="1"/>
</dbReference>
<dbReference type="Proteomes" id="UP000326170">
    <property type="component" value="Chromosome"/>
</dbReference>
<dbReference type="RefSeq" id="WP_152941934.1">
    <property type="nucleotide sequence ID" value="NZ_CP045488.1"/>
</dbReference>
<gene>
    <name evidence="1" type="ORF">GCU68_12095</name>
</gene>
<sequence>MTLYDRLADLPLTIETSERTSRRRETASEGTRVTSTFVLLSGTEFGAGEDVTHEVVDHEALPEPPVFDFAGEYTVDEFSRSLEAVDLFPTKPPEREVSRHYRRWALESAALDLALKQNDTTLAARLDRTRSPVRFVASAPVPDGDPTRVESILAVNSACEFKLSPTAAWSADTVETLAATDAVRVLDLQDQCAESTDDSQPAPERYQRVLEAFPDAIVEDPAVSDDVRPLLRANADRLSWDAPIHGVEDLRSRPFPPRWCTITPSRFGTVRSLLETIEYCLDHGIRMYGGGQSELCVGRGHIQLLASLFYPDGPNDVAPRSYNEPAVRTELRASPLEPPEILTGLEWKDIE</sequence>
<dbReference type="OrthoDB" id="155947at2157"/>
<dbReference type="InterPro" id="IPR029017">
    <property type="entry name" value="Enolase-like_N"/>
</dbReference>
<dbReference type="AlphaFoldDB" id="A0A5P9P4Y5"/>
<name>A0A5P9P4Y5_9EURY</name>
<dbReference type="Gene3D" id="3.30.390.10">
    <property type="entry name" value="Enolase-like, N-terminal domain"/>
    <property type="match status" value="1"/>
</dbReference>
<dbReference type="InterPro" id="IPR036849">
    <property type="entry name" value="Enolase-like_C_sf"/>
</dbReference>
<dbReference type="Gene3D" id="3.20.20.120">
    <property type="entry name" value="Enolase-like C-terminal domain"/>
    <property type="match status" value="1"/>
</dbReference>
<dbReference type="GeneID" id="42301797"/>
<proteinExistence type="predicted"/>
<protein>
    <recommendedName>
        <fullName evidence="3">Enolase</fullName>
    </recommendedName>
</protein>
<organism evidence="1 2">
    <name type="scientific">Natronorubrum aibiense</name>
    <dbReference type="NCBI Taxonomy" id="348826"/>
    <lineage>
        <taxon>Archaea</taxon>
        <taxon>Methanobacteriati</taxon>
        <taxon>Methanobacteriota</taxon>
        <taxon>Stenosarchaea group</taxon>
        <taxon>Halobacteria</taxon>
        <taxon>Halobacteriales</taxon>
        <taxon>Natrialbaceae</taxon>
        <taxon>Natronorubrum</taxon>
    </lineage>
</organism>
<evidence type="ECO:0000313" key="2">
    <source>
        <dbReference type="Proteomes" id="UP000326170"/>
    </source>
</evidence>
<keyword evidence="2" id="KW-1185">Reference proteome</keyword>
<accession>A0A5P9P4Y5</accession>
<dbReference type="KEGG" id="nas:GCU68_12095"/>
<evidence type="ECO:0008006" key="3">
    <source>
        <dbReference type="Google" id="ProtNLM"/>
    </source>
</evidence>